<feature type="compositionally biased region" description="Polar residues" evidence="1">
    <location>
        <begin position="1"/>
        <end position="12"/>
    </location>
</feature>
<evidence type="ECO:0000259" key="2">
    <source>
        <dbReference type="PROSITE" id="PS50921"/>
    </source>
</evidence>
<accession>A0A6J7G3X1</accession>
<dbReference type="InterPro" id="IPR011006">
    <property type="entry name" value="CheY-like_superfamily"/>
</dbReference>
<dbReference type="GO" id="GO:0003723">
    <property type="term" value="F:RNA binding"/>
    <property type="evidence" value="ECO:0007669"/>
    <property type="project" value="InterPro"/>
</dbReference>
<gene>
    <name evidence="3" type="ORF">UFOPK3609_00226</name>
</gene>
<reference evidence="3" key="1">
    <citation type="submission" date="2020-05" db="EMBL/GenBank/DDBJ databases">
        <authorList>
            <person name="Chiriac C."/>
            <person name="Salcher M."/>
            <person name="Ghai R."/>
            <person name="Kavagutti S V."/>
        </authorList>
    </citation>
    <scope>NUCLEOTIDE SEQUENCE</scope>
</reference>
<dbReference type="Pfam" id="PF03861">
    <property type="entry name" value="ANTAR"/>
    <property type="match status" value="1"/>
</dbReference>
<dbReference type="PROSITE" id="PS50921">
    <property type="entry name" value="ANTAR"/>
    <property type="match status" value="1"/>
</dbReference>
<organism evidence="3">
    <name type="scientific">freshwater metagenome</name>
    <dbReference type="NCBI Taxonomy" id="449393"/>
    <lineage>
        <taxon>unclassified sequences</taxon>
        <taxon>metagenomes</taxon>
        <taxon>ecological metagenomes</taxon>
    </lineage>
</organism>
<sequence>MGSPVSSATAGSQPDDVVRTPDGDPAFVITRTTRGWAVVTPAGTEQAADLVEAMSLADLIAEDLGASPEPGRDARRAARGTAADEPGADPRDQQLAALQRSVGQLEHALAARVSVERAIGVLAVRRGSCPREAFEQLRREARSSGRPVQDLAREVLSDLGTGTPPAAAVPAPAGPPPVESLPAPERPARRRVERSRTRQSVLAEGEH</sequence>
<dbReference type="InterPro" id="IPR005561">
    <property type="entry name" value="ANTAR"/>
</dbReference>
<feature type="domain" description="ANTAR" evidence="2">
    <location>
        <begin position="95"/>
        <end position="156"/>
    </location>
</feature>
<evidence type="ECO:0000313" key="3">
    <source>
        <dbReference type="EMBL" id="CAB4900015.1"/>
    </source>
</evidence>
<protein>
    <submittedName>
        <fullName evidence="3">Unannotated protein</fullName>
    </submittedName>
</protein>
<dbReference type="EMBL" id="CAFBMQ010000014">
    <property type="protein sequence ID" value="CAB4900015.1"/>
    <property type="molecule type" value="Genomic_DNA"/>
</dbReference>
<name>A0A6J7G3X1_9ZZZZ</name>
<dbReference type="InterPro" id="IPR036388">
    <property type="entry name" value="WH-like_DNA-bd_sf"/>
</dbReference>
<dbReference type="Gene3D" id="1.10.10.10">
    <property type="entry name" value="Winged helix-like DNA-binding domain superfamily/Winged helix DNA-binding domain"/>
    <property type="match status" value="1"/>
</dbReference>
<dbReference type="AlphaFoldDB" id="A0A6J7G3X1"/>
<feature type="region of interest" description="Disordered" evidence="1">
    <location>
        <begin position="138"/>
        <end position="207"/>
    </location>
</feature>
<proteinExistence type="predicted"/>
<feature type="region of interest" description="Disordered" evidence="1">
    <location>
        <begin position="1"/>
        <end position="24"/>
    </location>
</feature>
<dbReference type="SUPFAM" id="SSF52172">
    <property type="entry name" value="CheY-like"/>
    <property type="match status" value="1"/>
</dbReference>
<dbReference type="SMART" id="SM01012">
    <property type="entry name" value="ANTAR"/>
    <property type="match status" value="1"/>
</dbReference>
<evidence type="ECO:0000256" key="1">
    <source>
        <dbReference type="SAM" id="MobiDB-lite"/>
    </source>
</evidence>
<feature type="region of interest" description="Disordered" evidence="1">
    <location>
        <begin position="62"/>
        <end position="92"/>
    </location>
</feature>